<dbReference type="AlphaFoldDB" id="A0A0A9RBB0"/>
<accession>A0A0A9RBB0</accession>
<reference evidence="1" key="2">
    <citation type="journal article" date="2015" name="Data Brief">
        <title>Shoot transcriptome of the giant reed, Arundo donax.</title>
        <authorList>
            <person name="Barrero R.A."/>
            <person name="Guerrero F.D."/>
            <person name="Moolhuijzen P."/>
            <person name="Goolsby J.A."/>
            <person name="Tidwell J."/>
            <person name="Bellgard S.E."/>
            <person name="Bellgard M.I."/>
        </authorList>
    </citation>
    <scope>NUCLEOTIDE SEQUENCE</scope>
    <source>
        <tissue evidence="1">Shoot tissue taken approximately 20 cm above the soil surface</tissue>
    </source>
</reference>
<protein>
    <submittedName>
        <fullName evidence="1">Uncharacterized protein</fullName>
    </submittedName>
</protein>
<sequence length="86" mass="9767">MLGIAPSKTHRLRCFQIVQAPDTIRELSPFRINPVVAAFALSHQASKDDSPGCGARQRRPTCRKMWNQICLENTQETRRWSILSSS</sequence>
<dbReference type="EMBL" id="GBRH01216159">
    <property type="protein sequence ID" value="JAD81736.1"/>
    <property type="molecule type" value="Transcribed_RNA"/>
</dbReference>
<organism evidence="1">
    <name type="scientific">Arundo donax</name>
    <name type="common">Giant reed</name>
    <name type="synonym">Donax arundinaceus</name>
    <dbReference type="NCBI Taxonomy" id="35708"/>
    <lineage>
        <taxon>Eukaryota</taxon>
        <taxon>Viridiplantae</taxon>
        <taxon>Streptophyta</taxon>
        <taxon>Embryophyta</taxon>
        <taxon>Tracheophyta</taxon>
        <taxon>Spermatophyta</taxon>
        <taxon>Magnoliopsida</taxon>
        <taxon>Liliopsida</taxon>
        <taxon>Poales</taxon>
        <taxon>Poaceae</taxon>
        <taxon>PACMAD clade</taxon>
        <taxon>Arundinoideae</taxon>
        <taxon>Arundineae</taxon>
        <taxon>Arundo</taxon>
    </lineage>
</organism>
<evidence type="ECO:0000313" key="1">
    <source>
        <dbReference type="EMBL" id="JAD81736.1"/>
    </source>
</evidence>
<reference evidence="1" key="1">
    <citation type="submission" date="2014-09" db="EMBL/GenBank/DDBJ databases">
        <authorList>
            <person name="Magalhaes I.L.F."/>
            <person name="Oliveira U."/>
            <person name="Santos F.R."/>
            <person name="Vidigal T.H.D.A."/>
            <person name="Brescovit A.D."/>
            <person name="Santos A.J."/>
        </authorList>
    </citation>
    <scope>NUCLEOTIDE SEQUENCE</scope>
    <source>
        <tissue evidence="1">Shoot tissue taken approximately 20 cm above the soil surface</tissue>
    </source>
</reference>
<name>A0A0A9RBB0_ARUDO</name>
<proteinExistence type="predicted"/>